<sequence>MDGPTDCGRNGLTYNSAPACWGAPSTTIDVGRLADEACIATQQQSPFFTRLPPEIRLYIYSLVMPQHRRLWVQPAAHGNEWGALEHFPCRNLPVDTTRIAVRGRCCAVTNNSFFEHVRANGIWPHQDALALMQTCQQIYHEMCRLWTFCFDDLTTLAAFAKTAGHLPVRHAQMMLYAPHGLYCGDPAAEGTRPGWRRRRDAAWERQLREVDDVCRRIPGLGTLLLSVIPTPRFIWMENEEAVVESLRAVTAAPRMRTECLRWRLREVAHVARRTPGCDIGEFG</sequence>
<dbReference type="Pfam" id="PF24864">
    <property type="entry name" value="DUF7730"/>
    <property type="match status" value="1"/>
</dbReference>
<evidence type="ECO:0000313" key="2">
    <source>
        <dbReference type="EMBL" id="KAK3901821.1"/>
    </source>
</evidence>
<evidence type="ECO:0000259" key="1">
    <source>
        <dbReference type="Pfam" id="PF24864"/>
    </source>
</evidence>
<gene>
    <name evidence="2" type="ORF">C8A05DRAFT_16042</name>
</gene>
<dbReference type="EMBL" id="MU855553">
    <property type="protein sequence ID" value="KAK3901821.1"/>
    <property type="molecule type" value="Genomic_DNA"/>
</dbReference>
<reference evidence="2" key="1">
    <citation type="journal article" date="2023" name="Mol. Phylogenet. Evol.">
        <title>Genome-scale phylogeny and comparative genomics of the fungal order Sordariales.</title>
        <authorList>
            <person name="Hensen N."/>
            <person name="Bonometti L."/>
            <person name="Westerberg I."/>
            <person name="Brannstrom I.O."/>
            <person name="Guillou S."/>
            <person name="Cros-Aarteil S."/>
            <person name="Calhoun S."/>
            <person name="Haridas S."/>
            <person name="Kuo A."/>
            <person name="Mondo S."/>
            <person name="Pangilinan J."/>
            <person name="Riley R."/>
            <person name="LaButti K."/>
            <person name="Andreopoulos B."/>
            <person name="Lipzen A."/>
            <person name="Chen C."/>
            <person name="Yan M."/>
            <person name="Daum C."/>
            <person name="Ng V."/>
            <person name="Clum A."/>
            <person name="Steindorff A."/>
            <person name="Ohm R.A."/>
            <person name="Martin F."/>
            <person name="Silar P."/>
            <person name="Natvig D.O."/>
            <person name="Lalanne C."/>
            <person name="Gautier V."/>
            <person name="Ament-Velasquez S.L."/>
            <person name="Kruys A."/>
            <person name="Hutchinson M.I."/>
            <person name="Powell A.J."/>
            <person name="Barry K."/>
            <person name="Miller A.N."/>
            <person name="Grigoriev I.V."/>
            <person name="Debuchy R."/>
            <person name="Gladieux P."/>
            <person name="Hiltunen Thoren M."/>
            <person name="Johannesson H."/>
        </authorList>
    </citation>
    <scope>NUCLEOTIDE SEQUENCE</scope>
    <source>
        <strain evidence="2">CBS 103.79</strain>
    </source>
</reference>
<reference evidence="2" key="2">
    <citation type="submission" date="2023-05" db="EMBL/GenBank/DDBJ databases">
        <authorList>
            <consortium name="Lawrence Berkeley National Laboratory"/>
            <person name="Steindorff A."/>
            <person name="Hensen N."/>
            <person name="Bonometti L."/>
            <person name="Westerberg I."/>
            <person name="Brannstrom I.O."/>
            <person name="Guillou S."/>
            <person name="Cros-Aarteil S."/>
            <person name="Calhoun S."/>
            <person name="Haridas S."/>
            <person name="Kuo A."/>
            <person name="Mondo S."/>
            <person name="Pangilinan J."/>
            <person name="Riley R."/>
            <person name="Labutti K."/>
            <person name="Andreopoulos B."/>
            <person name="Lipzen A."/>
            <person name="Chen C."/>
            <person name="Yanf M."/>
            <person name="Daum C."/>
            <person name="Ng V."/>
            <person name="Clum A."/>
            <person name="Ohm R."/>
            <person name="Martin F."/>
            <person name="Silar P."/>
            <person name="Natvig D."/>
            <person name="Lalanne C."/>
            <person name="Gautier V."/>
            <person name="Ament-Velasquez S.L."/>
            <person name="Kruys A."/>
            <person name="Hutchinson M.I."/>
            <person name="Powell A.J."/>
            <person name="Barry K."/>
            <person name="Miller A.N."/>
            <person name="Grigoriev I.V."/>
            <person name="Debuchy R."/>
            <person name="Gladieux P."/>
            <person name="Thoren M.H."/>
            <person name="Johannesson H."/>
        </authorList>
    </citation>
    <scope>NUCLEOTIDE SEQUENCE</scope>
    <source>
        <strain evidence="2">CBS 103.79</strain>
    </source>
</reference>
<evidence type="ECO:0000313" key="3">
    <source>
        <dbReference type="Proteomes" id="UP001303889"/>
    </source>
</evidence>
<dbReference type="PANTHER" id="PTHR38790">
    <property type="entry name" value="2EXR DOMAIN-CONTAINING PROTEIN-RELATED"/>
    <property type="match status" value="1"/>
</dbReference>
<protein>
    <recommendedName>
        <fullName evidence="1">DUF7730 domain-containing protein</fullName>
    </recommendedName>
</protein>
<dbReference type="AlphaFoldDB" id="A0AAN6RTR9"/>
<keyword evidence="3" id="KW-1185">Reference proteome</keyword>
<proteinExistence type="predicted"/>
<dbReference type="Proteomes" id="UP001303889">
    <property type="component" value="Unassembled WGS sequence"/>
</dbReference>
<feature type="domain" description="DUF7730" evidence="1">
    <location>
        <begin position="41"/>
        <end position="252"/>
    </location>
</feature>
<name>A0AAN6RTR9_9PEZI</name>
<organism evidence="2 3">
    <name type="scientific">Staphylotrichum tortipilum</name>
    <dbReference type="NCBI Taxonomy" id="2831512"/>
    <lineage>
        <taxon>Eukaryota</taxon>
        <taxon>Fungi</taxon>
        <taxon>Dikarya</taxon>
        <taxon>Ascomycota</taxon>
        <taxon>Pezizomycotina</taxon>
        <taxon>Sordariomycetes</taxon>
        <taxon>Sordariomycetidae</taxon>
        <taxon>Sordariales</taxon>
        <taxon>Chaetomiaceae</taxon>
        <taxon>Staphylotrichum</taxon>
    </lineage>
</organism>
<comment type="caution">
    <text evidence="2">The sequence shown here is derived from an EMBL/GenBank/DDBJ whole genome shotgun (WGS) entry which is preliminary data.</text>
</comment>
<dbReference type="InterPro" id="IPR056632">
    <property type="entry name" value="DUF7730"/>
</dbReference>
<accession>A0AAN6RTR9</accession>